<evidence type="ECO:0000256" key="1">
    <source>
        <dbReference type="ARBA" id="ARBA00022801"/>
    </source>
</evidence>
<sequence length="144" mass="14646">MAGKNADDVDGGGGWQGGSGPITPGPPSWRESGRSPGTEIACDRYGDGIDGSYRAGIAVVGETPCAEHEGDRPEGLGLDQEDLAALDASGVPMIAVTGPGVRWTSPSSCRTGTRCWQQPGSRAPRGAGVADVLFGDHNPTGPCR</sequence>
<evidence type="ECO:0000313" key="4">
    <source>
        <dbReference type="Proteomes" id="UP001596504"/>
    </source>
</evidence>
<dbReference type="RefSeq" id="WP_380664422.1">
    <property type="nucleotide sequence ID" value="NZ_JBHTCJ010000001.1"/>
</dbReference>
<protein>
    <recommendedName>
        <fullName evidence="5">Glycoside hydrolase family 3 C-terminal domain-containing protein</fullName>
    </recommendedName>
</protein>
<feature type="region of interest" description="Disordered" evidence="2">
    <location>
        <begin position="98"/>
        <end position="144"/>
    </location>
</feature>
<feature type="region of interest" description="Disordered" evidence="2">
    <location>
        <begin position="1"/>
        <end position="45"/>
    </location>
</feature>
<gene>
    <name evidence="3" type="ORF">ACFQRI_03845</name>
</gene>
<dbReference type="Gene3D" id="3.40.50.1700">
    <property type="entry name" value="Glycoside hydrolase family 3 C-terminal domain"/>
    <property type="match status" value="1"/>
</dbReference>
<dbReference type="SUPFAM" id="SSF52279">
    <property type="entry name" value="Beta-D-glucan exohydrolase, C-terminal domain"/>
    <property type="match status" value="1"/>
</dbReference>
<name>A0ABW2LHK7_9PSEU</name>
<proteinExistence type="predicted"/>
<keyword evidence="4" id="KW-1185">Reference proteome</keyword>
<keyword evidence="1" id="KW-0378">Hydrolase</keyword>
<feature type="compositionally biased region" description="Gly residues" evidence="2">
    <location>
        <begin position="11"/>
        <end position="20"/>
    </location>
</feature>
<organism evidence="3 4">
    <name type="scientific">Saccharopolyspora griseoalba</name>
    <dbReference type="NCBI Taxonomy" id="1431848"/>
    <lineage>
        <taxon>Bacteria</taxon>
        <taxon>Bacillati</taxon>
        <taxon>Actinomycetota</taxon>
        <taxon>Actinomycetes</taxon>
        <taxon>Pseudonocardiales</taxon>
        <taxon>Pseudonocardiaceae</taxon>
        <taxon>Saccharopolyspora</taxon>
    </lineage>
</organism>
<evidence type="ECO:0000313" key="3">
    <source>
        <dbReference type="EMBL" id="MFC7340532.1"/>
    </source>
</evidence>
<evidence type="ECO:0000256" key="2">
    <source>
        <dbReference type="SAM" id="MobiDB-lite"/>
    </source>
</evidence>
<dbReference type="InterPro" id="IPR036881">
    <property type="entry name" value="Glyco_hydro_3_C_sf"/>
</dbReference>
<accession>A0ABW2LHK7</accession>
<evidence type="ECO:0008006" key="5">
    <source>
        <dbReference type="Google" id="ProtNLM"/>
    </source>
</evidence>
<dbReference type="Proteomes" id="UP001596504">
    <property type="component" value="Unassembled WGS sequence"/>
</dbReference>
<comment type="caution">
    <text evidence="3">The sequence shown here is derived from an EMBL/GenBank/DDBJ whole genome shotgun (WGS) entry which is preliminary data.</text>
</comment>
<dbReference type="EMBL" id="JBHTCJ010000001">
    <property type="protein sequence ID" value="MFC7340532.1"/>
    <property type="molecule type" value="Genomic_DNA"/>
</dbReference>
<feature type="compositionally biased region" description="Polar residues" evidence="2">
    <location>
        <begin position="104"/>
        <end position="120"/>
    </location>
</feature>
<reference evidence="4" key="1">
    <citation type="journal article" date="2019" name="Int. J. Syst. Evol. Microbiol.">
        <title>The Global Catalogue of Microorganisms (GCM) 10K type strain sequencing project: providing services to taxonomists for standard genome sequencing and annotation.</title>
        <authorList>
            <consortium name="The Broad Institute Genomics Platform"/>
            <consortium name="The Broad Institute Genome Sequencing Center for Infectious Disease"/>
            <person name="Wu L."/>
            <person name="Ma J."/>
        </authorList>
    </citation>
    <scope>NUCLEOTIDE SEQUENCE [LARGE SCALE GENOMIC DNA]</scope>
    <source>
        <strain evidence="4">WLHS5</strain>
    </source>
</reference>